<accession>A0A9E9LYT0</accession>
<keyword evidence="1" id="KW-0812">Transmembrane</keyword>
<feature type="transmembrane region" description="Helical" evidence="1">
    <location>
        <begin position="6"/>
        <end position="22"/>
    </location>
</feature>
<dbReference type="AlphaFoldDB" id="A0A9E9LYT0"/>
<sequence>MGETIVLAGFVLIFIWGWRRVYLHIMRKSARPLIAHLLGLLLSLFPARFFVYAAFAIAPPAGSEPVSDTKTLMLCSLFVASIAGLYILTRKRPAAPVALPENLPSGKADQDKP</sequence>
<name>A0A9E9LYT0_9BURK</name>
<feature type="transmembrane region" description="Helical" evidence="1">
    <location>
        <begin position="34"/>
        <end position="58"/>
    </location>
</feature>
<dbReference type="EMBL" id="CP098242">
    <property type="protein sequence ID" value="WAW10042.1"/>
    <property type="molecule type" value="Genomic_DNA"/>
</dbReference>
<keyword evidence="1" id="KW-1133">Transmembrane helix</keyword>
<dbReference type="KEGG" id="ovb:NB640_12630"/>
<reference evidence="2" key="1">
    <citation type="journal article" date="2022" name="Front. Microbiol.">
        <title>New perspectives on an old grouping: The genomic and phenotypic variability of Oxalobacter formigenes and the implications for calcium oxalate stone prevention.</title>
        <authorList>
            <person name="Chmiel J.A."/>
            <person name="Carr C."/>
            <person name="Stuivenberg G.A."/>
            <person name="Venema R."/>
            <person name="Chanyi R.M."/>
            <person name="Al K.F."/>
            <person name="Giguere D."/>
            <person name="Say H."/>
            <person name="Akouris P.P."/>
            <person name="Dominguez Romero S.A."/>
            <person name="Kwong A."/>
            <person name="Tai V."/>
            <person name="Koval S.F."/>
            <person name="Razvi H."/>
            <person name="Bjazevic J."/>
            <person name="Burton J.P."/>
        </authorList>
    </citation>
    <scope>NUCLEOTIDE SEQUENCE</scope>
    <source>
        <strain evidence="2">WoOx3</strain>
    </source>
</reference>
<keyword evidence="1" id="KW-0472">Membrane</keyword>
<evidence type="ECO:0000313" key="3">
    <source>
        <dbReference type="Proteomes" id="UP001156215"/>
    </source>
</evidence>
<evidence type="ECO:0000313" key="2">
    <source>
        <dbReference type="EMBL" id="WAW10042.1"/>
    </source>
</evidence>
<proteinExistence type="predicted"/>
<dbReference type="RefSeq" id="WP_269309045.1">
    <property type="nucleotide sequence ID" value="NZ_CP098242.1"/>
</dbReference>
<dbReference type="Proteomes" id="UP001156215">
    <property type="component" value="Chromosome"/>
</dbReference>
<evidence type="ECO:0000256" key="1">
    <source>
        <dbReference type="SAM" id="Phobius"/>
    </source>
</evidence>
<gene>
    <name evidence="2" type="ORF">NB640_12630</name>
</gene>
<protein>
    <submittedName>
        <fullName evidence="2">Uncharacterized protein</fullName>
    </submittedName>
</protein>
<organism evidence="2 3">
    <name type="scientific">Oxalobacter vibrioformis</name>
    <dbReference type="NCBI Taxonomy" id="933080"/>
    <lineage>
        <taxon>Bacteria</taxon>
        <taxon>Pseudomonadati</taxon>
        <taxon>Pseudomonadota</taxon>
        <taxon>Betaproteobacteria</taxon>
        <taxon>Burkholderiales</taxon>
        <taxon>Oxalobacteraceae</taxon>
        <taxon>Oxalobacter</taxon>
    </lineage>
</organism>
<feature type="transmembrane region" description="Helical" evidence="1">
    <location>
        <begin position="70"/>
        <end position="88"/>
    </location>
</feature>
<keyword evidence="3" id="KW-1185">Reference proteome</keyword>